<reference evidence="1" key="1">
    <citation type="journal article" date="2022" name="bioRxiv">
        <title>Sequencing and chromosome-scale assembly of the giantPleurodeles waltlgenome.</title>
        <authorList>
            <person name="Brown T."/>
            <person name="Elewa A."/>
            <person name="Iarovenko S."/>
            <person name="Subramanian E."/>
            <person name="Araus A.J."/>
            <person name="Petzold A."/>
            <person name="Susuki M."/>
            <person name="Suzuki K.-i.T."/>
            <person name="Hayashi T."/>
            <person name="Toyoda A."/>
            <person name="Oliveira C."/>
            <person name="Osipova E."/>
            <person name="Leigh N.D."/>
            <person name="Simon A."/>
            <person name="Yun M.H."/>
        </authorList>
    </citation>
    <scope>NUCLEOTIDE SEQUENCE</scope>
    <source>
        <strain evidence="1">20211129_DDA</strain>
        <tissue evidence="1">Liver</tissue>
    </source>
</reference>
<evidence type="ECO:0000313" key="1">
    <source>
        <dbReference type="EMBL" id="KAJ1171193.1"/>
    </source>
</evidence>
<sequence>MRLDGSGASMYWGESVPALFTQDPPAAILDIGGVAGQHRLAVWPTKGILTIGDIFEEGRFLTYEALANAHNLGHGWFIASAGMWYMGKWGQRTTDGPCLT</sequence>
<protein>
    <submittedName>
        <fullName evidence="1">Uncharacterized protein</fullName>
    </submittedName>
</protein>
<name>A0AAV7T420_PLEWA</name>
<proteinExistence type="predicted"/>
<organism evidence="1 2">
    <name type="scientific">Pleurodeles waltl</name>
    <name type="common">Iberian ribbed newt</name>
    <dbReference type="NCBI Taxonomy" id="8319"/>
    <lineage>
        <taxon>Eukaryota</taxon>
        <taxon>Metazoa</taxon>
        <taxon>Chordata</taxon>
        <taxon>Craniata</taxon>
        <taxon>Vertebrata</taxon>
        <taxon>Euteleostomi</taxon>
        <taxon>Amphibia</taxon>
        <taxon>Batrachia</taxon>
        <taxon>Caudata</taxon>
        <taxon>Salamandroidea</taxon>
        <taxon>Salamandridae</taxon>
        <taxon>Pleurodelinae</taxon>
        <taxon>Pleurodeles</taxon>
    </lineage>
</organism>
<gene>
    <name evidence="1" type="ORF">NDU88_003063</name>
</gene>
<accession>A0AAV7T420</accession>
<dbReference type="Proteomes" id="UP001066276">
    <property type="component" value="Chromosome 4_1"/>
</dbReference>
<comment type="caution">
    <text evidence="1">The sequence shown here is derived from an EMBL/GenBank/DDBJ whole genome shotgun (WGS) entry which is preliminary data.</text>
</comment>
<dbReference type="AlphaFoldDB" id="A0AAV7T420"/>
<keyword evidence="2" id="KW-1185">Reference proteome</keyword>
<evidence type="ECO:0000313" key="2">
    <source>
        <dbReference type="Proteomes" id="UP001066276"/>
    </source>
</evidence>
<dbReference type="EMBL" id="JANPWB010000007">
    <property type="protein sequence ID" value="KAJ1171193.1"/>
    <property type="molecule type" value="Genomic_DNA"/>
</dbReference>